<dbReference type="SUPFAM" id="SSF51695">
    <property type="entry name" value="PLC-like phosphodiesterases"/>
    <property type="match status" value="1"/>
</dbReference>
<dbReference type="GO" id="GO:0006629">
    <property type="term" value="P:lipid metabolic process"/>
    <property type="evidence" value="ECO:0007669"/>
    <property type="project" value="InterPro"/>
</dbReference>
<name>A0A6C0LPT8_9ZZZZ</name>
<reference evidence="1" key="1">
    <citation type="journal article" date="2020" name="Nature">
        <title>Giant virus diversity and host interactions through global metagenomics.</title>
        <authorList>
            <person name="Schulz F."/>
            <person name="Roux S."/>
            <person name="Paez-Espino D."/>
            <person name="Jungbluth S."/>
            <person name="Walsh D.A."/>
            <person name="Denef V.J."/>
            <person name="McMahon K.D."/>
            <person name="Konstantinidis K.T."/>
            <person name="Eloe-Fadrosh E.A."/>
            <person name="Kyrpides N.C."/>
            <person name="Woyke T."/>
        </authorList>
    </citation>
    <scope>NUCLEOTIDE SEQUENCE</scope>
    <source>
        <strain evidence="1">GVMAG-M-3300027963-41</strain>
    </source>
</reference>
<sequence>MFIAHRVNQLDETVAAEVFGAADGIEFDIRDTGGDIVVQHDPFLGGQLFTDFLKFCPSNKFYIVNVKSEGIERRAIADLESCGIQQFFLLDCSIPMMVRLGKEGERRLAVRLSEYESLATVEAMASFVSWVWVDVFTLLPLTREAEESIRHRGLKLCLVSPELQGQQEKVVEYKTLLAERGVTIDAVCSKLYNRGLWM</sequence>
<dbReference type="InterPro" id="IPR017946">
    <property type="entry name" value="PLC-like_Pdiesterase_TIM-brl"/>
</dbReference>
<evidence type="ECO:0008006" key="2">
    <source>
        <dbReference type="Google" id="ProtNLM"/>
    </source>
</evidence>
<organism evidence="1">
    <name type="scientific">viral metagenome</name>
    <dbReference type="NCBI Taxonomy" id="1070528"/>
    <lineage>
        <taxon>unclassified sequences</taxon>
        <taxon>metagenomes</taxon>
        <taxon>organismal metagenomes</taxon>
    </lineage>
</organism>
<proteinExistence type="predicted"/>
<dbReference type="AlphaFoldDB" id="A0A6C0LPT8"/>
<accession>A0A6C0LPT8</accession>
<evidence type="ECO:0000313" key="1">
    <source>
        <dbReference type="EMBL" id="QHU31761.1"/>
    </source>
</evidence>
<dbReference type="EMBL" id="MN740532">
    <property type="protein sequence ID" value="QHU31761.1"/>
    <property type="molecule type" value="Genomic_DNA"/>
</dbReference>
<dbReference type="GO" id="GO:0008081">
    <property type="term" value="F:phosphoric diester hydrolase activity"/>
    <property type="evidence" value="ECO:0007669"/>
    <property type="project" value="InterPro"/>
</dbReference>
<protein>
    <recommendedName>
        <fullName evidence="2">GP-PDE domain-containing protein</fullName>
    </recommendedName>
</protein>